<evidence type="ECO:0000256" key="7">
    <source>
        <dbReference type="ARBA" id="ARBA00022984"/>
    </source>
</evidence>
<reference evidence="15 16" key="1">
    <citation type="submission" date="2015-06" db="EMBL/GenBank/DDBJ databases">
        <title>Draft genome sequence of the purine-degrading Clostridium cylindrosporum HC-1 (DSM 605).</title>
        <authorList>
            <person name="Poehlein A."/>
            <person name="Schiel-Bengelsdorf B."/>
            <person name="Bengelsdorf F."/>
            <person name="Daniel R."/>
            <person name="Duerre P."/>
        </authorList>
    </citation>
    <scope>NUCLEOTIDE SEQUENCE [LARGE SCALE GENOMIC DNA]</scope>
    <source>
        <strain evidence="15 16">DSM 605</strain>
    </source>
</reference>
<dbReference type="PANTHER" id="PTHR30627:SF2">
    <property type="entry name" value="PEPTIDOGLYCAN D,D-TRANSPEPTIDASE MRDA"/>
    <property type="match status" value="1"/>
</dbReference>
<comment type="subcellular location">
    <subcellularLocation>
        <location evidence="2">Cell membrane</location>
    </subcellularLocation>
    <subcellularLocation>
        <location evidence="1">Membrane</location>
        <topology evidence="1">Single-pass membrane protein</topology>
    </subcellularLocation>
</comment>
<dbReference type="PANTHER" id="PTHR30627">
    <property type="entry name" value="PEPTIDOGLYCAN D,D-TRANSPEPTIDASE"/>
    <property type="match status" value="1"/>
</dbReference>
<organism evidence="15 16">
    <name type="scientific">Clostridium cylindrosporum DSM 605</name>
    <dbReference type="NCBI Taxonomy" id="1121307"/>
    <lineage>
        <taxon>Bacteria</taxon>
        <taxon>Bacillati</taxon>
        <taxon>Bacillota</taxon>
        <taxon>Clostridia</taxon>
        <taxon>Eubacteriales</taxon>
        <taxon>Clostridiaceae</taxon>
        <taxon>Clostridium</taxon>
    </lineage>
</organism>
<dbReference type="OrthoDB" id="9757901at2"/>
<dbReference type="AlphaFoldDB" id="A0A0J8D617"/>
<dbReference type="GO" id="GO:0071972">
    <property type="term" value="F:peptidoglycan L,D-transpeptidase activity"/>
    <property type="evidence" value="ECO:0007669"/>
    <property type="project" value="TreeGrafter"/>
</dbReference>
<keyword evidence="5 12" id="KW-0812">Transmembrane</keyword>
<evidence type="ECO:0000256" key="2">
    <source>
        <dbReference type="ARBA" id="ARBA00004236"/>
    </source>
</evidence>
<comment type="caution">
    <text evidence="15">The sequence shown here is derived from an EMBL/GenBank/DDBJ whole genome shotgun (WGS) entry which is preliminary data.</text>
</comment>
<dbReference type="STRING" id="1121307.CLCY_2c03020"/>
<evidence type="ECO:0000259" key="14">
    <source>
        <dbReference type="Pfam" id="PF03717"/>
    </source>
</evidence>
<dbReference type="InterPro" id="IPR005311">
    <property type="entry name" value="PBP_dimer"/>
</dbReference>
<dbReference type="InterPro" id="IPR036138">
    <property type="entry name" value="PBP_dimer_sf"/>
</dbReference>
<keyword evidence="6" id="KW-0133">Cell shape</keyword>
<keyword evidence="10" id="KW-0961">Cell wall biogenesis/degradation</keyword>
<name>A0A0J8D617_CLOCY</name>
<dbReference type="SUPFAM" id="SSF56519">
    <property type="entry name" value="Penicillin binding protein dimerisation domain"/>
    <property type="match status" value="1"/>
</dbReference>
<evidence type="ECO:0000256" key="1">
    <source>
        <dbReference type="ARBA" id="ARBA00004167"/>
    </source>
</evidence>
<evidence type="ECO:0000313" key="15">
    <source>
        <dbReference type="EMBL" id="KMT21540.1"/>
    </source>
</evidence>
<keyword evidence="8 12" id="KW-1133">Transmembrane helix</keyword>
<accession>A0A0J8D617</accession>
<feature type="compositionally biased region" description="Low complexity" evidence="11">
    <location>
        <begin position="828"/>
        <end position="839"/>
    </location>
</feature>
<feature type="domain" description="Penicillin-binding protein dimerisation" evidence="14">
    <location>
        <begin position="52"/>
        <end position="327"/>
    </location>
</feature>
<dbReference type="PATRIC" id="fig|1121307.3.peg.1158"/>
<dbReference type="GO" id="GO:0009252">
    <property type="term" value="P:peptidoglycan biosynthetic process"/>
    <property type="evidence" value="ECO:0007669"/>
    <property type="project" value="UniProtKB-KW"/>
</dbReference>
<feature type="domain" description="Penicillin-binding protein transpeptidase" evidence="13">
    <location>
        <begin position="637"/>
        <end position="796"/>
    </location>
</feature>
<keyword evidence="9 12" id="KW-0472">Membrane</keyword>
<evidence type="ECO:0000256" key="12">
    <source>
        <dbReference type="SAM" id="Phobius"/>
    </source>
</evidence>
<evidence type="ECO:0000256" key="9">
    <source>
        <dbReference type="ARBA" id="ARBA00023136"/>
    </source>
</evidence>
<dbReference type="Gene3D" id="3.90.1310.10">
    <property type="entry name" value="Penicillin-binding protein 2a (Domain 2)"/>
    <property type="match status" value="1"/>
</dbReference>
<evidence type="ECO:0000256" key="5">
    <source>
        <dbReference type="ARBA" id="ARBA00022692"/>
    </source>
</evidence>
<protein>
    <submittedName>
        <fullName evidence="15">Penicillin-binding protein 2</fullName>
    </submittedName>
</protein>
<dbReference type="GO" id="GO:0008658">
    <property type="term" value="F:penicillin binding"/>
    <property type="evidence" value="ECO:0007669"/>
    <property type="project" value="InterPro"/>
</dbReference>
<evidence type="ECO:0000256" key="8">
    <source>
        <dbReference type="ARBA" id="ARBA00022989"/>
    </source>
</evidence>
<evidence type="ECO:0000256" key="10">
    <source>
        <dbReference type="ARBA" id="ARBA00023316"/>
    </source>
</evidence>
<dbReference type="Proteomes" id="UP000036756">
    <property type="component" value="Unassembled WGS sequence"/>
</dbReference>
<dbReference type="GO" id="GO:0005886">
    <property type="term" value="C:plasma membrane"/>
    <property type="evidence" value="ECO:0007669"/>
    <property type="project" value="UniProtKB-SubCell"/>
</dbReference>
<dbReference type="GO" id="GO:0071555">
    <property type="term" value="P:cell wall organization"/>
    <property type="evidence" value="ECO:0007669"/>
    <property type="project" value="UniProtKB-KW"/>
</dbReference>
<keyword evidence="7" id="KW-0573">Peptidoglycan synthesis</keyword>
<dbReference type="InterPro" id="IPR012338">
    <property type="entry name" value="Beta-lactam/transpept-like"/>
</dbReference>
<dbReference type="SUPFAM" id="SSF56601">
    <property type="entry name" value="beta-lactamase/transpeptidase-like"/>
    <property type="match status" value="1"/>
</dbReference>
<dbReference type="Pfam" id="PF03717">
    <property type="entry name" value="PBP_dimer"/>
    <property type="match status" value="1"/>
</dbReference>
<keyword evidence="16" id="KW-1185">Reference proteome</keyword>
<feature type="region of interest" description="Disordered" evidence="11">
    <location>
        <begin position="729"/>
        <end position="751"/>
    </location>
</feature>
<dbReference type="Pfam" id="PF00905">
    <property type="entry name" value="Transpeptidase"/>
    <property type="match status" value="2"/>
</dbReference>
<evidence type="ECO:0000256" key="3">
    <source>
        <dbReference type="ARBA" id="ARBA00007171"/>
    </source>
</evidence>
<dbReference type="InterPro" id="IPR001460">
    <property type="entry name" value="PCN-bd_Tpept"/>
</dbReference>
<sequence length="852" mass="93621">MKKEITRITSFTVVIIMIFSILIARLFYVQLFKGDYYKSLAEEKGEKEIIRPAPRGEIVDRNGEKIATSKQGFNITFSNYQKKGKEKKEVYNERINKALVETLQIITKNADLDKLNLSAIPIAIEGNNYVYNFTATSNTLRAKLEKNLKKAYDLDKIEEKSNIKLDAKGVIRELGKKYGLLDENTGENIYKVSQIELLQLVSLRAAISSVSFSQYKTVYIAKNVKKETAFAIMYKGSELPGISNEVAPIREYPNGEVGSAFLGYLGKISEDSAEEYKNLGYDINRELIGRLGLEKSLENNRDLGINLRGEPGVRYVNVDKFGQITKETATLDPIPGDTVKTTIDINLQKVAEESLDKTMESIRGKSKGGNAKRGAAIVTDVKTGEILALASRPGFDPNVFAQTGAIADPEIYKKYFVPEKNEGDKADLIPAPMFNYATKGAIPPGSILKPFVGIAGLEEGVVNPSTIVVDKGGPFDKIKGFKGACWIWNTKRGSHGPVNVSQALEVSCNIYFFEVGRLLGYERFSKWAAKFGFASDPKTGEKPKSGIEIEESPGEVGSDVKYKKTNLSIFLNDISDKISGIEYGGYTITKGTDEYKAIQDMIDKGQYDKTKLESIGVTNLKAQRYIKQKIAEFKSNANNVGQLLSVSIGQGSTLLTPLQMIGALNTLLNDGKRYSTHLVKEVLNPDGTVKREIAPELLEEFKISPENKDAILKGMSKVTSGEHGTAASTFRGFNIPTGGKTGSASVPPSQKEKGRDAYGWFLGFAPYEDPQISVVVVIYDAGSGSFSAPVARDIYEQYFGLNKKDDKKSDNGEVNKTAPLNESEAAYQGVQTQGNVQNGSTKKQDTGNINNR</sequence>
<evidence type="ECO:0000313" key="16">
    <source>
        <dbReference type="Proteomes" id="UP000036756"/>
    </source>
</evidence>
<dbReference type="Gene3D" id="1.10.10.1230">
    <property type="entry name" value="Penicillin-binding protein, N-terminal non-catalytic domain, head sub-domain"/>
    <property type="match status" value="1"/>
</dbReference>
<evidence type="ECO:0000256" key="11">
    <source>
        <dbReference type="SAM" id="MobiDB-lite"/>
    </source>
</evidence>
<dbReference type="RefSeq" id="WP_048570968.1">
    <property type="nucleotide sequence ID" value="NZ_LFVU01000027.1"/>
</dbReference>
<feature type="domain" description="Penicillin-binding protein transpeptidase" evidence="13">
    <location>
        <begin position="374"/>
        <end position="540"/>
    </location>
</feature>
<dbReference type="GO" id="GO:0008360">
    <property type="term" value="P:regulation of cell shape"/>
    <property type="evidence" value="ECO:0007669"/>
    <property type="project" value="UniProtKB-KW"/>
</dbReference>
<feature type="transmembrane region" description="Helical" evidence="12">
    <location>
        <begin position="7"/>
        <end position="28"/>
    </location>
</feature>
<dbReference type="EMBL" id="LFVU01000027">
    <property type="protein sequence ID" value="KMT21540.1"/>
    <property type="molecule type" value="Genomic_DNA"/>
</dbReference>
<feature type="region of interest" description="Disordered" evidence="11">
    <location>
        <begin position="805"/>
        <end position="852"/>
    </location>
</feature>
<comment type="similarity">
    <text evidence="3">Belongs to the transpeptidase family.</text>
</comment>
<evidence type="ECO:0000259" key="13">
    <source>
        <dbReference type="Pfam" id="PF00905"/>
    </source>
</evidence>
<dbReference type="Gene3D" id="3.40.710.10">
    <property type="entry name" value="DD-peptidase/beta-lactamase superfamily"/>
    <property type="match status" value="1"/>
</dbReference>
<proteinExistence type="inferred from homology"/>
<evidence type="ECO:0000256" key="4">
    <source>
        <dbReference type="ARBA" id="ARBA00022475"/>
    </source>
</evidence>
<dbReference type="InterPro" id="IPR050515">
    <property type="entry name" value="Beta-lactam/transpept"/>
</dbReference>
<evidence type="ECO:0000256" key="6">
    <source>
        <dbReference type="ARBA" id="ARBA00022960"/>
    </source>
</evidence>
<gene>
    <name evidence="15" type="primary">mrdA</name>
    <name evidence="15" type="ORF">CLCY_2c03020</name>
</gene>
<keyword evidence="4" id="KW-1003">Cell membrane</keyword>